<feature type="signal peptide" evidence="2">
    <location>
        <begin position="1"/>
        <end position="22"/>
    </location>
</feature>
<feature type="compositionally biased region" description="Basic and acidic residues" evidence="1">
    <location>
        <begin position="118"/>
        <end position="147"/>
    </location>
</feature>
<sequence length="163" mass="18150">MKVLVTAALAAVSLLALGSAHATDVGVSVQISEPGVYGRVDIGRFPQPAVMVAQPVIVQQPAYVVAQPQPVYLWVPPGHQKKWRNYCGRYNACGVPVYFVQDRWYRDHVLPHRGERYERHDRDDRGGRGDWRDERGGGGRDWDDHPGHGNGHGHGHGHGKHKD</sequence>
<dbReference type="EMBL" id="JAXOJX010000038">
    <property type="protein sequence ID" value="MDZ5459080.1"/>
    <property type="molecule type" value="Genomic_DNA"/>
</dbReference>
<feature type="region of interest" description="Disordered" evidence="1">
    <location>
        <begin position="118"/>
        <end position="163"/>
    </location>
</feature>
<keyword evidence="2" id="KW-0732">Signal</keyword>
<feature type="chain" id="PRO_5046708423" evidence="2">
    <location>
        <begin position="23"/>
        <end position="163"/>
    </location>
</feature>
<dbReference type="RefSeq" id="WP_322466930.1">
    <property type="nucleotide sequence ID" value="NZ_JAXOJX010000038.1"/>
</dbReference>
<keyword evidence="4" id="KW-1185">Reference proteome</keyword>
<dbReference type="Proteomes" id="UP001293718">
    <property type="component" value="Unassembled WGS sequence"/>
</dbReference>
<evidence type="ECO:0000313" key="4">
    <source>
        <dbReference type="Proteomes" id="UP001293718"/>
    </source>
</evidence>
<evidence type="ECO:0000256" key="1">
    <source>
        <dbReference type="SAM" id="MobiDB-lite"/>
    </source>
</evidence>
<protein>
    <submittedName>
        <fullName evidence="3">Uncharacterized protein</fullName>
    </submittedName>
</protein>
<proteinExistence type="predicted"/>
<name>A0ABU5IJL1_9BURK</name>
<accession>A0ABU5IJL1</accession>
<evidence type="ECO:0000313" key="3">
    <source>
        <dbReference type="EMBL" id="MDZ5459080.1"/>
    </source>
</evidence>
<comment type="caution">
    <text evidence="3">The sequence shown here is derived from an EMBL/GenBank/DDBJ whole genome shotgun (WGS) entry which is preliminary data.</text>
</comment>
<evidence type="ECO:0000256" key="2">
    <source>
        <dbReference type="SAM" id="SignalP"/>
    </source>
</evidence>
<gene>
    <name evidence="3" type="ORF">SM757_21110</name>
</gene>
<feature type="compositionally biased region" description="Basic residues" evidence="1">
    <location>
        <begin position="151"/>
        <end position="163"/>
    </location>
</feature>
<reference evidence="3 4" key="1">
    <citation type="submission" date="2023-11" db="EMBL/GenBank/DDBJ databases">
        <title>Draft genome of Azohydromonas lata strain H1 (DSM1123), a polyhydroxyalkanoate producer.</title>
        <authorList>
            <person name="Traversa D."/>
            <person name="D'Addabbo P."/>
            <person name="Pazzani C."/>
            <person name="Manzari C."/>
            <person name="Chiara M."/>
            <person name="Scrascia M."/>
        </authorList>
    </citation>
    <scope>NUCLEOTIDE SEQUENCE [LARGE SCALE GENOMIC DNA]</scope>
    <source>
        <strain evidence="3 4">H1</strain>
    </source>
</reference>
<organism evidence="3 4">
    <name type="scientific">Azohydromonas lata</name>
    <dbReference type="NCBI Taxonomy" id="45677"/>
    <lineage>
        <taxon>Bacteria</taxon>
        <taxon>Pseudomonadati</taxon>
        <taxon>Pseudomonadota</taxon>
        <taxon>Betaproteobacteria</taxon>
        <taxon>Burkholderiales</taxon>
        <taxon>Sphaerotilaceae</taxon>
        <taxon>Azohydromonas</taxon>
    </lineage>
</organism>